<organism evidence="1">
    <name type="scientific">uncultured bacterium Ad_010_C07</name>
    <dbReference type="NCBI Taxonomy" id="1489291"/>
    <lineage>
        <taxon>Bacteria</taxon>
        <taxon>environmental samples</taxon>
    </lineage>
</organism>
<accession>A0A0B4N0J1</accession>
<protein>
    <submittedName>
        <fullName evidence="1">Uncharacterized protein</fullName>
    </submittedName>
</protein>
<reference evidence="1" key="1">
    <citation type="submission" date="2014-03" db="EMBL/GenBank/DDBJ databases">
        <title>A sequence of cellulolytic fosmid clone of goat rumen metagenome.</title>
        <authorList>
            <person name="Lee K.-T."/>
            <person name="Kim J.-Y."/>
            <person name="Kim Y.-J."/>
            <person name="Ahn J.-H."/>
            <person name="Park M.-N."/>
            <person name="Kim J.-H."/>
            <person name="Kim T.-H."/>
        </authorList>
    </citation>
    <scope>NUCLEOTIDE SEQUENCE</scope>
</reference>
<dbReference type="AlphaFoldDB" id="A0A0B4N0J1"/>
<sequence length="43" mass="4709">MRLATLLDINRALARVFPDMGQIAYALLTRSPLSIAASLDLHV</sequence>
<evidence type="ECO:0000313" key="1">
    <source>
        <dbReference type="EMBL" id="AIF25896.1"/>
    </source>
</evidence>
<name>A0A0B4N0J1_9BACT</name>
<proteinExistence type="predicted"/>
<dbReference type="EMBL" id="KJ631377">
    <property type="protein sequence ID" value="AIF25896.1"/>
    <property type="molecule type" value="Genomic_DNA"/>
</dbReference>